<protein>
    <submittedName>
        <fullName evidence="1">Uncharacterized protein</fullName>
    </submittedName>
</protein>
<dbReference type="EMBL" id="JAFMYW010000023">
    <property type="protein sequence ID" value="MBO0953172.1"/>
    <property type="molecule type" value="Genomic_DNA"/>
</dbReference>
<reference evidence="1 2" key="1">
    <citation type="submission" date="2021-03" db="EMBL/GenBank/DDBJ databases">
        <title>Fibrella sp. HMF5405 genome sequencing and assembly.</title>
        <authorList>
            <person name="Kang H."/>
            <person name="Kim H."/>
            <person name="Bae S."/>
            <person name="Joh K."/>
        </authorList>
    </citation>
    <scope>NUCLEOTIDE SEQUENCE [LARGE SCALE GENOMIC DNA]</scope>
    <source>
        <strain evidence="1 2">HMF5405</strain>
    </source>
</reference>
<proteinExistence type="predicted"/>
<accession>A0ABS3JT14</accession>
<dbReference type="Proteomes" id="UP000664628">
    <property type="component" value="Unassembled WGS sequence"/>
</dbReference>
<sequence>MARLPIEPTEPCNQSDRSYEQQWQEHLAYETRTRLALEEQQKGEKAQAYLYEINLAGRALLTSRHH</sequence>
<name>A0ABS3JT14_9BACT</name>
<evidence type="ECO:0000313" key="2">
    <source>
        <dbReference type="Proteomes" id="UP000664628"/>
    </source>
</evidence>
<gene>
    <name evidence="1" type="ORF">J2I46_31660</name>
</gene>
<comment type="caution">
    <text evidence="1">The sequence shown here is derived from an EMBL/GenBank/DDBJ whole genome shotgun (WGS) entry which is preliminary data.</text>
</comment>
<dbReference type="RefSeq" id="WP_207333124.1">
    <property type="nucleotide sequence ID" value="NZ_JAFMYW010000023.1"/>
</dbReference>
<organism evidence="1 2">
    <name type="scientific">Fibrella forsythiae</name>
    <dbReference type="NCBI Taxonomy" id="2817061"/>
    <lineage>
        <taxon>Bacteria</taxon>
        <taxon>Pseudomonadati</taxon>
        <taxon>Bacteroidota</taxon>
        <taxon>Cytophagia</taxon>
        <taxon>Cytophagales</taxon>
        <taxon>Spirosomataceae</taxon>
        <taxon>Fibrella</taxon>
    </lineage>
</organism>
<evidence type="ECO:0000313" key="1">
    <source>
        <dbReference type="EMBL" id="MBO0953172.1"/>
    </source>
</evidence>
<keyword evidence="2" id="KW-1185">Reference proteome</keyword>